<dbReference type="Proteomes" id="UP001231189">
    <property type="component" value="Unassembled WGS sequence"/>
</dbReference>
<dbReference type="EMBL" id="JAUUTY010000007">
    <property type="protein sequence ID" value="KAK1609997.1"/>
    <property type="molecule type" value="Genomic_DNA"/>
</dbReference>
<protein>
    <recommendedName>
        <fullName evidence="2">VQ domain-containing protein</fullName>
    </recommendedName>
</protein>
<dbReference type="GO" id="GO:0005634">
    <property type="term" value="C:nucleus"/>
    <property type="evidence" value="ECO:0007669"/>
    <property type="project" value="TreeGrafter"/>
</dbReference>
<evidence type="ECO:0000313" key="4">
    <source>
        <dbReference type="EMBL" id="KAK1609997.1"/>
    </source>
</evidence>
<proteinExistence type="predicted"/>
<feature type="region of interest" description="Disordered" evidence="1">
    <location>
        <begin position="1"/>
        <end position="51"/>
    </location>
</feature>
<sequence>MEHPASPPATTTSSSPQRGGGRELQLQGPRPTPLRVHKDSHRIKKPQAQVRQPVIIYTVSPKVVHAHPAEFMSVVQRLTGASSSPSLPPPPPPPPPPPQQQPPFPFFPHQPSSSMLPPALPFPFHVQAAAAASAAAQQPQEGALLQLQHSPAARLAAIEQASAQPAARTGVHRGGLPPLPSILSPVPGSLPAIPPGFFSPPSGSAGGINLFGELISPAFPGGHGAFAGAAPPPMSSSLQYFPAAAAPSPSTPYYWDLFNNHPNHL</sequence>
<dbReference type="Pfam" id="PF05678">
    <property type="entry name" value="VQ"/>
    <property type="match status" value="1"/>
</dbReference>
<dbReference type="PANTHER" id="PTHR33143:SF6">
    <property type="entry name" value="OS08G0102900 PROTEIN"/>
    <property type="match status" value="1"/>
</dbReference>
<reference evidence="3" key="1">
    <citation type="submission" date="2023-07" db="EMBL/GenBank/DDBJ databases">
        <title>A chromosome-level genome assembly of Lolium multiflorum.</title>
        <authorList>
            <person name="Chen Y."/>
            <person name="Copetti D."/>
            <person name="Kolliker R."/>
            <person name="Studer B."/>
        </authorList>
    </citation>
    <scope>NUCLEOTIDE SEQUENCE</scope>
    <source>
        <strain evidence="3">02402/16</strain>
        <tissue evidence="3">Leaf</tissue>
    </source>
</reference>
<feature type="domain" description="VQ" evidence="2">
    <location>
        <begin position="58"/>
        <end position="85"/>
    </location>
</feature>
<feature type="region of interest" description="Disordered" evidence="1">
    <location>
        <begin position="78"/>
        <end position="112"/>
    </location>
</feature>
<dbReference type="AlphaFoldDB" id="A0AAD8VMK4"/>
<dbReference type="InterPro" id="IPR039607">
    <property type="entry name" value="VQ_8/17/18/20/21/25"/>
</dbReference>
<evidence type="ECO:0000256" key="1">
    <source>
        <dbReference type="SAM" id="MobiDB-lite"/>
    </source>
</evidence>
<dbReference type="PANTHER" id="PTHR33143">
    <property type="entry name" value="F16F4.1 PROTEIN-RELATED"/>
    <property type="match status" value="1"/>
</dbReference>
<accession>A0AAD8VMK4</accession>
<gene>
    <name evidence="3" type="ORF">QYE76_033666</name>
    <name evidence="4" type="ORF">QYE76_033670</name>
</gene>
<organism evidence="3 5">
    <name type="scientific">Lolium multiflorum</name>
    <name type="common">Italian ryegrass</name>
    <name type="synonym">Lolium perenne subsp. multiflorum</name>
    <dbReference type="NCBI Taxonomy" id="4521"/>
    <lineage>
        <taxon>Eukaryota</taxon>
        <taxon>Viridiplantae</taxon>
        <taxon>Streptophyta</taxon>
        <taxon>Embryophyta</taxon>
        <taxon>Tracheophyta</taxon>
        <taxon>Spermatophyta</taxon>
        <taxon>Magnoliopsida</taxon>
        <taxon>Liliopsida</taxon>
        <taxon>Poales</taxon>
        <taxon>Poaceae</taxon>
        <taxon>BOP clade</taxon>
        <taxon>Pooideae</taxon>
        <taxon>Poodae</taxon>
        <taxon>Poeae</taxon>
        <taxon>Poeae Chloroplast Group 2 (Poeae type)</taxon>
        <taxon>Loliodinae</taxon>
        <taxon>Loliinae</taxon>
        <taxon>Lolium</taxon>
    </lineage>
</organism>
<feature type="compositionally biased region" description="Pro residues" evidence="1">
    <location>
        <begin position="86"/>
        <end position="108"/>
    </location>
</feature>
<evidence type="ECO:0000313" key="5">
    <source>
        <dbReference type="Proteomes" id="UP001231189"/>
    </source>
</evidence>
<feature type="compositionally biased region" description="Low complexity" evidence="1">
    <location>
        <begin position="8"/>
        <end position="29"/>
    </location>
</feature>
<comment type="caution">
    <text evidence="3">The sequence shown here is derived from an EMBL/GenBank/DDBJ whole genome shotgun (WGS) entry which is preliminary data.</text>
</comment>
<dbReference type="EMBL" id="JAUUTY010000007">
    <property type="protein sequence ID" value="KAK1609993.1"/>
    <property type="molecule type" value="Genomic_DNA"/>
</dbReference>
<dbReference type="InterPro" id="IPR008889">
    <property type="entry name" value="VQ"/>
</dbReference>
<evidence type="ECO:0000313" key="3">
    <source>
        <dbReference type="EMBL" id="KAK1609993.1"/>
    </source>
</evidence>
<evidence type="ECO:0000259" key="2">
    <source>
        <dbReference type="Pfam" id="PF05678"/>
    </source>
</evidence>
<keyword evidence="5" id="KW-1185">Reference proteome</keyword>
<name>A0AAD8VMK4_LOLMU</name>